<evidence type="ECO:0000256" key="3">
    <source>
        <dbReference type="ARBA" id="ARBA00022679"/>
    </source>
</evidence>
<dbReference type="GO" id="GO:0003676">
    <property type="term" value="F:nucleic acid binding"/>
    <property type="evidence" value="ECO:0007669"/>
    <property type="project" value="InterPro"/>
</dbReference>
<evidence type="ECO:0000259" key="8">
    <source>
        <dbReference type="Pfam" id="PF22600"/>
    </source>
</evidence>
<comment type="cofactor">
    <cofactor evidence="2">
        <name>Mg(2+)</name>
        <dbReference type="ChEBI" id="CHEBI:18420"/>
    </cofactor>
</comment>
<dbReference type="GO" id="GO:0031123">
    <property type="term" value="P:RNA 3'-end processing"/>
    <property type="evidence" value="ECO:0007669"/>
    <property type="project" value="TreeGrafter"/>
</dbReference>
<dbReference type="Gene3D" id="3.30.460.10">
    <property type="entry name" value="Beta Polymerase, domain 2"/>
    <property type="match status" value="1"/>
</dbReference>
<comment type="caution">
    <text evidence="9">The sequence shown here is derived from an EMBL/GenBank/DDBJ whole genome shotgun (WGS) entry which is preliminary data.</text>
</comment>
<dbReference type="PANTHER" id="PTHR12271">
    <property type="entry name" value="POLY A POLYMERASE CID PAP -RELATED"/>
    <property type="match status" value="1"/>
</dbReference>
<dbReference type="Proteomes" id="UP001142489">
    <property type="component" value="Unassembled WGS sequence"/>
</dbReference>
<dbReference type="InterPro" id="IPR043519">
    <property type="entry name" value="NT_sf"/>
</dbReference>
<dbReference type="PANTHER" id="PTHR12271:SF133">
    <property type="entry name" value="POLY(A) RNA POLYMERASE, MITOCHONDRIAL"/>
    <property type="match status" value="1"/>
</dbReference>
<dbReference type="SUPFAM" id="SSF81631">
    <property type="entry name" value="PAP/OAS1 substrate-binding domain"/>
    <property type="match status" value="1"/>
</dbReference>
<dbReference type="GO" id="GO:0005739">
    <property type="term" value="C:mitochondrion"/>
    <property type="evidence" value="ECO:0007669"/>
    <property type="project" value="TreeGrafter"/>
</dbReference>
<keyword evidence="10" id="KW-1185">Reference proteome</keyword>
<sequence>MAAPTARCPLWFFCRALLSPRRAEERLRAAEVRFGSTEVAAVAPVVGEQQAPVHETPAADTVIGLRKKTFSEILAERQEQAKRTVLINCPLEINEKKLLKYLSTHGNVKNHFFYKTHAPYAVIEFSDADSIASVQDSIHTPHFEHEGFVPFKSRIFTLTSRNPPNVAAQEPSVHHHAQTIMRFGDLMPKLCGANSMSDQLHILTEAFQLTEENIRLRFLVCSLVQDIAEAYFPGCVVKPFGSSVNSFGKLGCDLDMFLDLDDIGKNFGRRKTGPFNLEYLIKRVPTQRVATQRILSAIAEVLDNCGPGCVGVQRILQARCPLVKFSHQPSGFQCDLTANNRIALKSTELLYLYGSLDPRVRPLVFSVRCWASAHGITSSIPGHWITNFALTIMVLFFLQKRKPCIIPTLDQLKGLADPEDKLTTEGHDCTFVSNLNKIEPTRNTETLDVLLVEFFQFYGKFDFKKYSLNIRKGKEQLKPEAAALHIQNPFEKNLNVSKNVTAPFLDKFVTLAQESAWLVQEKQNGPSSMPWGLAALLQGPVAQNANRKVKVNRAQTIQQIRGLLDSLKSNGLKGERSYSTQGMVAATKSMELQCQFTTFSSTAHKSAFSLSSSATFLVSY</sequence>
<evidence type="ECO:0000259" key="6">
    <source>
        <dbReference type="Pfam" id="PF03828"/>
    </source>
</evidence>
<evidence type="ECO:0000313" key="10">
    <source>
        <dbReference type="Proteomes" id="UP001142489"/>
    </source>
</evidence>
<dbReference type="GO" id="GO:1990817">
    <property type="term" value="F:poly(A) RNA polymerase activity"/>
    <property type="evidence" value="ECO:0007669"/>
    <property type="project" value="TreeGrafter"/>
</dbReference>
<dbReference type="EMBL" id="JAPFRF010000009">
    <property type="protein sequence ID" value="KAJ7322213.1"/>
    <property type="molecule type" value="Genomic_DNA"/>
</dbReference>
<keyword evidence="3" id="KW-0808">Transferase</keyword>
<reference evidence="9" key="1">
    <citation type="journal article" date="2023" name="DNA Res.">
        <title>Chromosome-level genome assembly of Phrynocephalus forsythii using third-generation DNA sequencing and Hi-C analysis.</title>
        <authorList>
            <person name="Qi Y."/>
            <person name="Zhao W."/>
            <person name="Zhao Y."/>
            <person name="Niu C."/>
            <person name="Cao S."/>
            <person name="Zhang Y."/>
        </authorList>
    </citation>
    <scope>NUCLEOTIDE SEQUENCE</scope>
    <source>
        <tissue evidence="9">Muscle</tissue>
    </source>
</reference>
<proteinExistence type="predicted"/>
<feature type="domain" description="PAP-associated" evidence="6">
    <location>
        <begin position="449"/>
        <end position="491"/>
    </location>
</feature>
<evidence type="ECO:0000256" key="5">
    <source>
        <dbReference type="ARBA" id="ARBA00022842"/>
    </source>
</evidence>
<dbReference type="CDD" id="cd05402">
    <property type="entry name" value="NT_PAP_TUTase"/>
    <property type="match status" value="1"/>
</dbReference>
<dbReference type="Pfam" id="PF03828">
    <property type="entry name" value="PAP_assoc"/>
    <property type="match status" value="1"/>
</dbReference>
<evidence type="ECO:0000313" key="9">
    <source>
        <dbReference type="EMBL" id="KAJ7322213.1"/>
    </source>
</evidence>
<evidence type="ECO:0000256" key="2">
    <source>
        <dbReference type="ARBA" id="ARBA00001946"/>
    </source>
</evidence>
<dbReference type="GO" id="GO:0046872">
    <property type="term" value="F:metal ion binding"/>
    <property type="evidence" value="ECO:0007669"/>
    <property type="project" value="UniProtKB-KW"/>
</dbReference>
<dbReference type="InterPro" id="IPR041252">
    <property type="entry name" value="RL"/>
</dbReference>
<accession>A0A9Q0XNR7</accession>
<dbReference type="Gene3D" id="1.10.1410.10">
    <property type="match status" value="1"/>
</dbReference>
<keyword evidence="4" id="KW-0479">Metal-binding</keyword>
<feature type="domain" description="RL" evidence="7">
    <location>
        <begin position="69"/>
        <end position="137"/>
    </location>
</feature>
<dbReference type="AlphaFoldDB" id="A0A9Q0XNR7"/>
<evidence type="ECO:0000259" key="7">
    <source>
        <dbReference type="Pfam" id="PF17797"/>
    </source>
</evidence>
<dbReference type="Pfam" id="PF22600">
    <property type="entry name" value="MTPAP-like_central"/>
    <property type="match status" value="1"/>
</dbReference>
<organism evidence="9 10">
    <name type="scientific">Phrynocephalus forsythii</name>
    <dbReference type="NCBI Taxonomy" id="171643"/>
    <lineage>
        <taxon>Eukaryota</taxon>
        <taxon>Metazoa</taxon>
        <taxon>Chordata</taxon>
        <taxon>Craniata</taxon>
        <taxon>Vertebrata</taxon>
        <taxon>Euteleostomi</taxon>
        <taxon>Lepidosauria</taxon>
        <taxon>Squamata</taxon>
        <taxon>Bifurcata</taxon>
        <taxon>Unidentata</taxon>
        <taxon>Episquamata</taxon>
        <taxon>Toxicofera</taxon>
        <taxon>Iguania</taxon>
        <taxon>Acrodonta</taxon>
        <taxon>Agamidae</taxon>
        <taxon>Agaminae</taxon>
        <taxon>Phrynocephalus</taxon>
    </lineage>
</organism>
<comment type="cofactor">
    <cofactor evidence="1">
        <name>Mn(2+)</name>
        <dbReference type="ChEBI" id="CHEBI:29035"/>
    </cofactor>
</comment>
<dbReference type="InterPro" id="IPR054708">
    <property type="entry name" value="MTPAP-like_central"/>
</dbReference>
<dbReference type="SUPFAM" id="SSF81301">
    <property type="entry name" value="Nucleotidyltransferase"/>
    <property type="match status" value="1"/>
</dbReference>
<name>A0A9Q0XNR7_9SAUR</name>
<dbReference type="InterPro" id="IPR035979">
    <property type="entry name" value="RBD_domain_sf"/>
</dbReference>
<dbReference type="Pfam" id="PF17797">
    <property type="entry name" value="RL"/>
    <property type="match status" value="1"/>
</dbReference>
<evidence type="ECO:0008006" key="11">
    <source>
        <dbReference type="Google" id="ProtNLM"/>
    </source>
</evidence>
<evidence type="ECO:0000256" key="4">
    <source>
        <dbReference type="ARBA" id="ARBA00022723"/>
    </source>
</evidence>
<evidence type="ECO:0000256" key="1">
    <source>
        <dbReference type="ARBA" id="ARBA00001936"/>
    </source>
</evidence>
<keyword evidence="5" id="KW-0460">Magnesium</keyword>
<protein>
    <recommendedName>
        <fullName evidence="11">Poly(A) RNA polymerase, mitochondrial</fullName>
    </recommendedName>
</protein>
<feature type="domain" description="Poly(A) RNA polymerase mitochondrial-like central palm" evidence="8">
    <location>
        <begin position="197"/>
        <end position="354"/>
    </location>
</feature>
<gene>
    <name evidence="9" type="ORF">JRQ81_018500</name>
</gene>
<dbReference type="SUPFAM" id="SSF54928">
    <property type="entry name" value="RNA-binding domain, RBD"/>
    <property type="match status" value="1"/>
</dbReference>
<dbReference type="InterPro" id="IPR002058">
    <property type="entry name" value="PAP_assoc"/>
</dbReference>
<dbReference type="OrthoDB" id="434989at2759"/>